<comment type="caution">
    <text evidence="2">The sequence shown here is derived from an EMBL/GenBank/DDBJ whole genome shotgun (WGS) entry which is preliminary data.</text>
</comment>
<keyword evidence="1" id="KW-0812">Transmembrane</keyword>
<accession>A0A9D9NIF2</accession>
<evidence type="ECO:0000256" key="1">
    <source>
        <dbReference type="SAM" id="Phobius"/>
    </source>
</evidence>
<feature type="transmembrane region" description="Helical" evidence="1">
    <location>
        <begin position="157"/>
        <end position="175"/>
    </location>
</feature>
<evidence type="ECO:0000313" key="3">
    <source>
        <dbReference type="Proteomes" id="UP000823757"/>
    </source>
</evidence>
<proteinExistence type="predicted"/>
<dbReference type="AlphaFoldDB" id="A0A9D9NIF2"/>
<gene>
    <name evidence="2" type="ORF">IAB91_04470</name>
</gene>
<reference evidence="2" key="1">
    <citation type="submission" date="2020-10" db="EMBL/GenBank/DDBJ databases">
        <authorList>
            <person name="Gilroy R."/>
        </authorList>
    </citation>
    <scope>NUCLEOTIDE SEQUENCE</scope>
    <source>
        <strain evidence="2">B1-13419</strain>
    </source>
</reference>
<protein>
    <recommendedName>
        <fullName evidence="4">CPBP family intramembrane metalloprotease</fullName>
    </recommendedName>
</protein>
<dbReference type="EMBL" id="JADIMD010000064">
    <property type="protein sequence ID" value="MBO8474530.1"/>
    <property type="molecule type" value="Genomic_DNA"/>
</dbReference>
<feature type="transmembrane region" description="Helical" evidence="1">
    <location>
        <begin position="101"/>
        <end position="121"/>
    </location>
</feature>
<evidence type="ECO:0008006" key="4">
    <source>
        <dbReference type="Google" id="ProtNLM"/>
    </source>
</evidence>
<evidence type="ECO:0000313" key="2">
    <source>
        <dbReference type="EMBL" id="MBO8474530.1"/>
    </source>
</evidence>
<keyword evidence="1" id="KW-0472">Membrane</keyword>
<feature type="transmembrane region" description="Helical" evidence="1">
    <location>
        <begin position="36"/>
        <end position="54"/>
    </location>
</feature>
<reference evidence="2" key="2">
    <citation type="journal article" date="2021" name="PeerJ">
        <title>Extensive microbial diversity within the chicken gut microbiome revealed by metagenomics and culture.</title>
        <authorList>
            <person name="Gilroy R."/>
            <person name="Ravi A."/>
            <person name="Getino M."/>
            <person name="Pursley I."/>
            <person name="Horton D.L."/>
            <person name="Alikhan N.F."/>
            <person name="Baker D."/>
            <person name="Gharbi K."/>
            <person name="Hall N."/>
            <person name="Watson M."/>
            <person name="Adriaenssens E.M."/>
            <person name="Foster-Nyarko E."/>
            <person name="Jarju S."/>
            <person name="Secka A."/>
            <person name="Antonio M."/>
            <person name="Oren A."/>
            <person name="Chaudhuri R.R."/>
            <person name="La Ragione R."/>
            <person name="Hildebrand F."/>
            <person name="Pallen M.J."/>
        </authorList>
    </citation>
    <scope>NUCLEOTIDE SEQUENCE</scope>
    <source>
        <strain evidence="2">B1-13419</strain>
    </source>
</reference>
<organism evidence="2 3">
    <name type="scientific">Candidatus Cryptobacteroides faecigallinarum</name>
    <dbReference type="NCBI Taxonomy" id="2840763"/>
    <lineage>
        <taxon>Bacteria</taxon>
        <taxon>Pseudomonadati</taxon>
        <taxon>Bacteroidota</taxon>
        <taxon>Bacteroidia</taxon>
        <taxon>Bacteroidales</taxon>
        <taxon>Candidatus Cryptobacteroides</taxon>
    </lineage>
</organism>
<feature type="transmembrane region" description="Helical" evidence="1">
    <location>
        <begin position="205"/>
        <end position="226"/>
    </location>
</feature>
<keyword evidence="1" id="KW-1133">Transmembrane helix</keyword>
<name>A0A9D9NIF2_9BACT</name>
<sequence length="232" mass="26786">MDWRKTGRLRDILQFVSHPVEDCFIDLNIRSILMTLLWYLIIQYFFNFSYAGFIDRALFDAPFPKNNISDASSAFPLWFILLCPPLLEETAFRLPLRRRRILITISATTIAFILSAGIFSMPVYSVTWHRAAVCTGTALLFWNAGYKWIQKMPFRTWFWLIAVLFSFTHLINYSVTTLTATGWMRIILREAFKIPGALVLGYARLHHGIFAAIAIHMVNNLIPLTIQSLTSN</sequence>
<feature type="transmembrane region" description="Helical" evidence="1">
    <location>
        <begin position="74"/>
        <end position="94"/>
    </location>
</feature>
<feature type="transmembrane region" description="Helical" evidence="1">
    <location>
        <begin position="127"/>
        <end position="145"/>
    </location>
</feature>
<dbReference type="Proteomes" id="UP000823757">
    <property type="component" value="Unassembled WGS sequence"/>
</dbReference>